<feature type="domain" description="UvrD-like helicase C-terminal" evidence="17">
    <location>
        <begin position="522"/>
        <end position="810"/>
    </location>
</feature>
<dbReference type="SUPFAM" id="SSF52980">
    <property type="entry name" value="Restriction endonuclease-like"/>
    <property type="match status" value="1"/>
</dbReference>
<dbReference type="InterPro" id="IPR038726">
    <property type="entry name" value="PDDEXK_AddAB-type"/>
</dbReference>
<evidence type="ECO:0000256" key="1">
    <source>
        <dbReference type="ARBA" id="ARBA00022722"/>
    </source>
</evidence>
<evidence type="ECO:0000256" key="8">
    <source>
        <dbReference type="ARBA" id="ARBA00023125"/>
    </source>
</evidence>
<dbReference type="GO" id="GO:0004527">
    <property type="term" value="F:exonuclease activity"/>
    <property type="evidence" value="ECO:0007669"/>
    <property type="project" value="UniProtKB-KW"/>
</dbReference>
<dbReference type="InterPro" id="IPR014016">
    <property type="entry name" value="UvrD-like_ATP-bd"/>
</dbReference>
<keyword evidence="7 15" id="KW-0067">ATP-binding</keyword>
<evidence type="ECO:0000256" key="3">
    <source>
        <dbReference type="ARBA" id="ARBA00022763"/>
    </source>
</evidence>
<dbReference type="AlphaFoldDB" id="A0A5J6MRW6"/>
<dbReference type="SUPFAM" id="SSF52540">
    <property type="entry name" value="P-loop containing nucleoside triphosphate hydrolases"/>
    <property type="match status" value="1"/>
</dbReference>
<keyword evidence="5 15" id="KW-0347">Helicase</keyword>
<dbReference type="Pfam" id="PF13361">
    <property type="entry name" value="UvrD_C"/>
    <property type="match status" value="1"/>
</dbReference>
<dbReference type="Pfam" id="PF00580">
    <property type="entry name" value="UvrD-helicase"/>
    <property type="match status" value="1"/>
</dbReference>
<keyword evidence="6" id="KW-0269">Exonuclease</keyword>
<dbReference type="Gene3D" id="3.90.320.10">
    <property type="match status" value="1"/>
</dbReference>
<evidence type="ECO:0000259" key="16">
    <source>
        <dbReference type="PROSITE" id="PS51198"/>
    </source>
</evidence>
<evidence type="ECO:0000256" key="15">
    <source>
        <dbReference type="PROSITE-ProRule" id="PRU00560"/>
    </source>
</evidence>
<dbReference type="InterPro" id="IPR011335">
    <property type="entry name" value="Restrct_endonuc-II-like"/>
</dbReference>
<keyword evidence="19" id="KW-1185">Reference proteome</keyword>
<dbReference type="GO" id="GO:0003677">
    <property type="term" value="F:DNA binding"/>
    <property type="evidence" value="ECO:0007669"/>
    <property type="project" value="UniProtKB-KW"/>
</dbReference>
<protein>
    <recommendedName>
        <fullName evidence="12">DNA 3'-5' helicase</fullName>
        <ecNumber evidence="12">5.6.2.4</ecNumber>
    </recommendedName>
    <alternativeName>
        <fullName evidence="13">DNA 3'-5' helicase II</fullName>
    </alternativeName>
</protein>
<evidence type="ECO:0000256" key="4">
    <source>
        <dbReference type="ARBA" id="ARBA00022801"/>
    </source>
</evidence>
<evidence type="ECO:0000256" key="12">
    <source>
        <dbReference type="ARBA" id="ARBA00034808"/>
    </source>
</evidence>
<proteinExistence type="predicted"/>
<comment type="catalytic activity">
    <reaction evidence="11">
        <text>Couples ATP hydrolysis with the unwinding of duplex DNA by translocating in the 3'-5' direction.</text>
        <dbReference type="EC" id="5.6.2.4"/>
    </reaction>
</comment>
<sequence length="1170" mass="127720">MSRGDTKALDPVALATTAQRRAADPSHSAWVSASAGSGKTKLLVDRLLRLMLAGVPPNKILCLTYTRAAAAEMRNRIDATLAGWAAADVKTLRKALDDLTPNLATTGLQEKARQLFATLLDAPGGMRIETIHAFCQSLLARFPVEAGIAPHFHVIEERDAEALRTELREEVLAEAKAGRDAALARALADITERVGSEAEFDGLMQKLMMERRRLDAVVTGTGGLGAAIKRLRRRLGVKPDETLATIRRAAVAEGTFDRAGLTRAAQALAQGGVNDQKSAPDLAAWLSGDEAARLAAFESYLGCFLTGKGEPKKSVISKGAEKAFSGAEAALRAEQERLLPVLRRLKAAEIATATEALLTLGRAVLAAYAERKRAMAALDYEDLIALARDLLRRPGLAPWVLYKLDGGIDHILIDEAQDTSPDQWDIVQAIAEEFFTGAGAGDDSRKRTVFAVGDAKQSIYSFQRADPEGFQRMREYFRDKLAAVREQLVEEPLHVSFRSVPTVLAAVDTVFADPVAAAGVAPPGDETIRHVSARPGQAGRVELWPLAVEIPGEEIEEAALPVAPTEIDLPRLRLAERVAERIAQLIDREALPSRGRKVRPGDILVLVRRRNAFVDELVRALKLCRVPVAGVDRLRLGEHIAVMDLIALGQFLLMPEDDLTLAVILKSPLLGLSEEALFDLAHDRKGKSLWRVLADRAGGHADFQAAHAFLADLLARADYLPPYELYAEVLGPREGRRRFLQRLGPDAADPIEEFLRLALDYGRSHPPSLQGFLAWLEAGTIEIKRDLDQEGAGESGPGMVRIMTVHGAKGLEAPIVILPDTAQVPKQTERILWTGEAEEALPLWVRRKEFDEDVAGEARARLEAKQADEYRRLLYVALTRAADRLYLCGWKSKNQSKELVSWYKHFEASLGERGAAFVFPPQQDEPEGWEGEARLLESGQSAAPDKARATAALGRPAMPAPDWLARPARPEPLPWRPVAPSRPAIAEPALLSPLRQGEAKATRFGRGLLIHRLLQSLPEVPAARRKSAAQQLLKRSLYGLDDAARDEILARVLDLLARPELAPIWSSAARAEQPVAGEILGRGGARIAIAGQIDRFAVDDSGVWIVDFKTNRPPAASLEEVPAAYLRQMAAYRALLAGIYPGRPIACHLLWTETPLLMRLPEALLDAHLP</sequence>
<keyword evidence="8" id="KW-0238">DNA-binding</keyword>
<keyword evidence="9" id="KW-0234">DNA repair</keyword>
<evidence type="ECO:0000313" key="18">
    <source>
        <dbReference type="EMBL" id="QEX20278.1"/>
    </source>
</evidence>
<dbReference type="InterPro" id="IPR000212">
    <property type="entry name" value="DNA_helicase_UvrD/REP"/>
</dbReference>
<evidence type="ECO:0000256" key="2">
    <source>
        <dbReference type="ARBA" id="ARBA00022741"/>
    </source>
</evidence>
<reference evidence="18 19" key="1">
    <citation type="submission" date="2019-08" db="EMBL/GenBank/DDBJ databases">
        <title>Hyperibacter terrae gen. nov., sp. nov. and Hyperibacter viscosus sp. nov., two new members in the family Rhodospirillaceae isolated from the rhizosphere of Hypericum perforatum.</title>
        <authorList>
            <person name="Noviana Z."/>
        </authorList>
    </citation>
    <scope>NUCLEOTIDE SEQUENCE [LARGE SCALE GENOMIC DNA]</scope>
    <source>
        <strain evidence="18 19">R5959</strain>
    </source>
</reference>
<dbReference type="Gene3D" id="1.10.486.10">
    <property type="entry name" value="PCRA, domain 4"/>
    <property type="match status" value="1"/>
</dbReference>
<dbReference type="EC" id="5.6.2.4" evidence="12"/>
<comment type="catalytic activity">
    <reaction evidence="14">
        <text>ATP + H2O = ADP + phosphate + H(+)</text>
        <dbReference type="Rhea" id="RHEA:13065"/>
        <dbReference type="ChEBI" id="CHEBI:15377"/>
        <dbReference type="ChEBI" id="CHEBI:15378"/>
        <dbReference type="ChEBI" id="CHEBI:30616"/>
        <dbReference type="ChEBI" id="CHEBI:43474"/>
        <dbReference type="ChEBI" id="CHEBI:456216"/>
        <dbReference type="EC" id="5.6.2.4"/>
    </reaction>
</comment>
<evidence type="ECO:0000256" key="7">
    <source>
        <dbReference type="ARBA" id="ARBA00022840"/>
    </source>
</evidence>
<dbReference type="InterPro" id="IPR014017">
    <property type="entry name" value="DNA_helicase_UvrD-like_C"/>
</dbReference>
<dbReference type="InterPro" id="IPR011604">
    <property type="entry name" value="PDDEXK-like_dom_sf"/>
</dbReference>
<dbReference type="PANTHER" id="PTHR11070:SF2">
    <property type="entry name" value="ATP-DEPENDENT DNA HELICASE SRS2"/>
    <property type="match status" value="1"/>
</dbReference>
<evidence type="ECO:0000256" key="6">
    <source>
        <dbReference type="ARBA" id="ARBA00022839"/>
    </source>
</evidence>
<evidence type="ECO:0000313" key="19">
    <source>
        <dbReference type="Proteomes" id="UP000325797"/>
    </source>
</evidence>
<dbReference type="InterPro" id="IPR027417">
    <property type="entry name" value="P-loop_NTPase"/>
</dbReference>
<evidence type="ECO:0000256" key="11">
    <source>
        <dbReference type="ARBA" id="ARBA00034617"/>
    </source>
</evidence>
<feature type="domain" description="UvrD-like helicase ATP-binding" evidence="16">
    <location>
        <begin position="12"/>
        <end position="500"/>
    </location>
</feature>
<dbReference type="PROSITE" id="PS51198">
    <property type="entry name" value="UVRD_HELICASE_ATP_BIND"/>
    <property type="match status" value="1"/>
</dbReference>
<gene>
    <name evidence="18" type="ORF">FRZ61_01950</name>
</gene>
<dbReference type="InterPro" id="IPR014151">
    <property type="entry name" value="DNA_helicase_AddA"/>
</dbReference>
<evidence type="ECO:0000256" key="9">
    <source>
        <dbReference type="ARBA" id="ARBA00023204"/>
    </source>
</evidence>
<dbReference type="RefSeq" id="WP_151114528.1">
    <property type="nucleotide sequence ID" value="NZ_CP042582.1"/>
</dbReference>
<dbReference type="GO" id="GO:0005829">
    <property type="term" value="C:cytosol"/>
    <property type="evidence" value="ECO:0007669"/>
    <property type="project" value="TreeGrafter"/>
</dbReference>
<dbReference type="NCBIfam" id="TIGR02784">
    <property type="entry name" value="addA_alphas"/>
    <property type="match status" value="1"/>
</dbReference>
<keyword evidence="2 15" id="KW-0547">Nucleotide-binding</keyword>
<evidence type="ECO:0000256" key="5">
    <source>
        <dbReference type="ARBA" id="ARBA00022806"/>
    </source>
</evidence>
<dbReference type="PANTHER" id="PTHR11070">
    <property type="entry name" value="UVRD / RECB / PCRA DNA HELICASE FAMILY MEMBER"/>
    <property type="match status" value="1"/>
</dbReference>
<organism evidence="18 19">
    <name type="scientific">Hypericibacter adhaerens</name>
    <dbReference type="NCBI Taxonomy" id="2602016"/>
    <lineage>
        <taxon>Bacteria</taxon>
        <taxon>Pseudomonadati</taxon>
        <taxon>Pseudomonadota</taxon>
        <taxon>Alphaproteobacteria</taxon>
        <taxon>Rhodospirillales</taxon>
        <taxon>Dongiaceae</taxon>
        <taxon>Hypericibacter</taxon>
    </lineage>
</organism>
<dbReference type="PROSITE" id="PS51217">
    <property type="entry name" value="UVRD_HELICASE_CTER"/>
    <property type="match status" value="1"/>
</dbReference>
<evidence type="ECO:0000259" key="17">
    <source>
        <dbReference type="PROSITE" id="PS51217"/>
    </source>
</evidence>
<dbReference type="GO" id="GO:0043138">
    <property type="term" value="F:3'-5' DNA helicase activity"/>
    <property type="evidence" value="ECO:0007669"/>
    <property type="project" value="UniProtKB-EC"/>
</dbReference>
<dbReference type="GO" id="GO:0033202">
    <property type="term" value="C:DNA helicase complex"/>
    <property type="evidence" value="ECO:0007669"/>
    <property type="project" value="TreeGrafter"/>
</dbReference>
<dbReference type="GO" id="GO:0000725">
    <property type="term" value="P:recombinational repair"/>
    <property type="evidence" value="ECO:0007669"/>
    <property type="project" value="TreeGrafter"/>
</dbReference>
<keyword evidence="4 15" id="KW-0378">Hydrolase</keyword>
<evidence type="ECO:0000256" key="14">
    <source>
        <dbReference type="ARBA" id="ARBA00048988"/>
    </source>
</evidence>
<dbReference type="Gene3D" id="3.40.50.300">
    <property type="entry name" value="P-loop containing nucleotide triphosphate hydrolases"/>
    <property type="match status" value="4"/>
</dbReference>
<name>A0A5J6MRW6_9PROT</name>
<dbReference type="Proteomes" id="UP000325797">
    <property type="component" value="Chromosome"/>
</dbReference>
<dbReference type="Pfam" id="PF12705">
    <property type="entry name" value="PDDEXK_1"/>
    <property type="match status" value="1"/>
</dbReference>
<accession>A0A5J6MRW6</accession>
<keyword evidence="10" id="KW-0413">Isomerase</keyword>
<feature type="binding site" evidence="15">
    <location>
        <begin position="33"/>
        <end position="40"/>
    </location>
    <ligand>
        <name>ATP</name>
        <dbReference type="ChEBI" id="CHEBI:30616"/>
    </ligand>
</feature>
<evidence type="ECO:0000256" key="10">
    <source>
        <dbReference type="ARBA" id="ARBA00023235"/>
    </source>
</evidence>
<keyword evidence="3" id="KW-0227">DNA damage</keyword>
<dbReference type="OrthoDB" id="9810135at2"/>
<dbReference type="KEGG" id="hadh:FRZ61_01950"/>
<dbReference type="EMBL" id="CP042582">
    <property type="protein sequence ID" value="QEX20278.1"/>
    <property type="molecule type" value="Genomic_DNA"/>
</dbReference>
<dbReference type="GO" id="GO:0005524">
    <property type="term" value="F:ATP binding"/>
    <property type="evidence" value="ECO:0007669"/>
    <property type="project" value="UniProtKB-UniRule"/>
</dbReference>
<evidence type="ECO:0000256" key="13">
    <source>
        <dbReference type="ARBA" id="ARBA00034923"/>
    </source>
</evidence>
<keyword evidence="1" id="KW-0540">Nuclease</keyword>